<keyword evidence="2" id="KW-1185">Reference proteome</keyword>
<dbReference type="EMBL" id="SRMP02000001">
    <property type="protein sequence ID" value="MFN0290107.1"/>
    <property type="molecule type" value="Genomic_DNA"/>
</dbReference>
<evidence type="ECO:0000313" key="1">
    <source>
        <dbReference type="EMBL" id="MFN0290107.1"/>
    </source>
</evidence>
<sequence>MGKLFAQNDIVNIVPLSPNAASITKFGEIPVSNFTGIPNIGIPLYTIKSGKLELPMTLNYHAGGVKVESIASWVGLSWSLGGMPSISRSVRGAPDDNANGYFNFRRSVREYISHYTSGYDSLAQELMDFVRWEGEDTEPDVFQFNIGNKSGKFFFNQDHNKFFTDPYYNIKIDYLGGGFKITDDDGTTYLFSEAETTSTSGSTAGALVKTSWLVTEIVSADLRDSIKFTYATEHQISSSLIAQTKYVPLFNSFCLALPDLVTGGQLTTIVAKTPLSVTSKNCRIDFVKSTSQREDLVGGYSLSEILVRDPELKLVKQFGFYYKYLTGEAGINCNDIYGSNKWKLLSKVSEISTDGLDTLKHTFVYNESFVPPCRNSAAQDYWGYFNGALDNANLLPSVPVPTQQPNGPIFTEGANRVVNPAYTQFAILKQINYPTGGYTKFEYENNDTQENNIPKVYKNEMAYIAQELPVDENNPLPIINEYETTFVIDNPPDLVLNDNHGGALVSGDIQNLGVPFGATGAQISIHRVSPGPPAAITYPSGSFSNYYLPNGTYMLKGSFNQNPPNYHNFWAVLTYRSIDSTYSNNFLGGLRVKKVETLDSAGSIPITKNYAYVEEFGSNLSSGNSFLKPLFKYSYALVTGEASCAVTVLKIPLLQQPGAGYQLWVLCGL</sequence>
<dbReference type="Proteomes" id="UP001517367">
    <property type="component" value="Unassembled WGS sequence"/>
</dbReference>
<protein>
    <submittedName>
        <fullName evidence="1">Uncharacterized protein</fullName>
    </submittedName>
</protein>
<dbReference type="RefSeq" id="WP_138727702.1">
    <property type="nucleotide sequence ID" value="NZ_SRMP02000001.1"/>
</dbReference>
<evidence type="ECO:0000313" key="2">
    <source>
        <dbReference type="Proteomes" id="UP001517367"/>
    </source>
</evidence>
<gene>
    <name evidence="1" type="ORF">E5L68_001825</name>
</gene>
<name>A0ABW9JCM1_9SPHI</name>
<organism evidence="1 2">
    <name type="scientific">Pedobacter helvus</name>
    <dbReference type="NCBI Taxonomy" id="2563444"/>
    <lineage>
        <taxon>Bacteria</taxon>
        <taxon>Pseudomonadati</taxon>
        <taxon>Bacteroidota</taxon>
        <taxon>Sphingobacteriia</taxon>
        <taxon>Sphingobacteriales</taxon>
        <taxon>Sphingobacteriaceae</taxon>
        <taxon>Pedobacter</taxon>
    </lineage>
</organism>
<accession>A0ABW9JCM1</accession>
<reference evidence="1 2" key="1">
    <citation type="submission" date="2024-12" db="EMBL/GenBank/DDBJ databases">
        <authorList>
            <person name="Hu S."/>
        </authorList>
    </citation>
    <scope>NUCLEOTIDE SEQUENCE [LARGE SCALE GENOMIC DNA]</scope>
    <source>
        <strain evidence="1 2">P-25</strain>
    </source>
</reference>
<proteinExistence type="predicted"/>
<comment type="caution">
    <text evidence="1">The sequence shown here is derived from an EMBL/GenBank/DDBJ whole genome shotgun (WGS) entry which is preliminary data.</text>
</comment>